<evidence type="ECO:0000256" key="2">
    <source>
        <dbReference type="ARBA" id="ARBA00012417"/>
    </source>
</evidence>
<dbReference type="CDD" id="cd06140">
    <property type="entry name" value="DNA_polA_I_Bacillus_like_exo"/>
    <property type="match status" value="1"/>
</dbReference>
<dbReference type="GO" id="GO:0006261">
    <property type="term" value="P:DNA-templated DNA replication"/>
    <property type="evidence" value="ECO:0007669"/>
    <property type="project" value="UniProtKB-UniRule"/>
</dbReference>
<keyword evidence="13 17" id="KW-0234">DNA repair</keyword>
<protein>
    <recommendedName>
        <fullName evidence="3 16">DNA polymerase I</fullName>
        <ecNumber evidence="2 16">2.7.7.7</ecNumber>
    </recommendedName>
</protein>
<dbReference type="AlphaFoldDB" id="A0A1F2WGP7"/>
<comment type="function">
    <text evidence="15">In addition to polymerase activity, this DNA polymerase exhibits 3'-5' and 5'-3' exonuclease activity.</text>
</comment>
<evidence type="ECO:0000313" key="20">
    <source>
        <dbReference type="EMBL" id="OFW55966.1"/>
    </source>
</evidence>
<dbReference type="SUPFAM" id="SSF56672">
    <property type="entry name" value="DNA/RNA polymerases"/>
    <property type="match status" value="1"/>
</dbReference>
<dbReference type="InterPro" id="IPR002421">
    <property type="entry name" value="5-3_exonuclease"/>
</dbReference>
<dbReference type="GO" id="GO:0006302">
    <property type="term" value="P:double-strand break repair"/>
    <property type="evidence" value="ECO:0007669"/>
    <property type="project" value="TreeGrafter"/>
</dbReference>
<dbReference type="NCBIfam" id="TIGR00593">
    <property type="entry name" value="pola"/>
    <property type="match status" value="1"/>
</dbReference>
<dbReference type="SUPFAM" id="SSF47807">
    <property type="entry name" value="5' to 3' exonuclease, C-terminal subdomain"/>
    <property type="match status" value="1"/>
</dbReference>
<dbReference type="Pfam" id="PF02739">
    <property type="entry name" value="5_3_exonuc_N"/>
    <property type="match status" value="1"/>
</dbReference>
<dbReference type="PRINTS" id="PR00868">
    <property type="entry name" value="DNAPOLI"/>
</dbReference>
<proteinExistence type="inferred from homology"/>
<organism evidence="20 21">
    <name type="scientific">Candidatus Solincola sediminis</name>
    <dbReference type="NCBI Taxonomy" id="1797199"/>
    <lineage>
        <taxon>Bacteria</taxon>
        <taxon>Bacillati</taxon>
        <taxon>Actinomycetota</taxon>
        <taxon>Candidatus Geothermincolia</taxon>
        <taxon>Candidatus Geothermincolales</taxon>
        <taxon>Candidatus Geothermincolaceae</taxon>
        <taxon>Candidatus Solincola</taxon>
    </lineage>
</organism>
<dbReference type="InterPro" id="IPR020045">
    <property type="entry name" value="DNA_polI_H3TH"/>
</dbReference>
<keyword evidence="8 17" id="KW-0227">DNA damage</keyword>
<evidence type="ECO:0000256" key="12">
    <source>
        <dbReference type="ARBA" id="ARBA00023125"/>
    </source>
</evidence>
<dbReference type="Gene3D" id="3.40.50.1010">
    <property type="entry name" value="5'-nuclease"/>
    <property type="match status" value="1"/>
</dbReference>
<comment type="similarity">
    <text evidence="1 17">Belongs to the DNA polymerase type-A family.</text>
</comment>
<evidence type="ECO:0000256" key="10">
    <source>
        <dbReference type="ARBA" id="ARBA00022839"/>
    </source>
</evidence>
<feature type="domain" description="DNA-directed DNA polymerase family A palm" evidence="19">
    <location>
        <begin position="653"/>
        <end position="860"/>
    </location>
</feature>
<accession>A0A1F2WGP7</accession>
<dbReference type="Proteomes" id="UP000177876">
    <property type="component" value="Unassembled WGS sequence"/>
</dbReference>
<evidence type="ECO:0000313" key="21">
    <source>
        <dbReference type="Proteomes" id="UP000177876"/>
    </source>
</evidence>
<feature type="domain" description="5'-3' exonuclease" evidence="18">
    <location>
        <begin position="5"/>
        <end position="260"/>
    </location>
</feature>
<dbReference type="GO" id="GO:0003677">
    <property type="term" value="F:DNA binding"/>
    <property type="evidence" value="ECO:0007669"/>
    <property type="project" value="UniProtKB-UniRule"/>
</dbReference>
<keyword evidence="12 17" id="KW-0238">DNA-binding</keyword>
<evidence type="ECO:0000256" key="16">
    <source>
        <dbReference type="NCBIfam" id="TIGR00593"/>
    </source>
</evidence>
<evidence type="ECO:0000256" key="1">
    <source>
        <dbReference type="ARBA" id="ARBA00007705"/>
    </source>
</evidence>
<gene>
    <name evidence="17" type="primary">polA</name>
    <name evidence="20" type="ORF">A2Y75_04410</name>
</gene>
<dbReference type="SUPFAM" id="SSF88723">
    <property type="entry name" value="PIN domain-like"/>
    <property type="match status" value="1"/>
</dbReference>
<dbReference type="EMBL" id="MELK01000050">
    <property type="protein sequence ID" value="OFW55966.1"/>
    <property type="molecule type" value="Genomic_DNA"/>
</dbReference>
<dbReference type="Gene3D" id="3.30.420.10">
    <property type="entry name" value="Ribonuclease H-like superfamily/Ribonuclease H"/>
    <property type="match status" value="1"/>
</dbReference>
<dbReference type="EC" id="2.7.7.7" evidence="2 16"/>
<dbReference type="Gene3D" id="1.20.1060.10">
    <property type="entry name" value="Taq DNA Polymerase, Chain T, domain 4"/>
    <property type="match status" value="1"/>
</dbReference>
<dbReference type="InterPro" id="IPR008918">
    <property type="entry name" value="HhH2"/>
</dbReference>
<dbReference type="InterPro" id="IPR020046">
    <property type="entry name" value="5-3_exonucl_a-hlix_arch_N"/>
</dbReference>
<dbReference type="PROSITE" id="PS00447">
    <property type="entry name" value="DNA_POLYMERASE_A"/>
    <property type="match status" value="1"/>
</dbReference>
<dbReference type="CDD" id="cd09898">
    <property type="entry name" value="H3TH_53EXO"/>
    <property type="match status" value="1"/>
</dbReference>
<evidence type="ECO:0000256" key="5">
    <source>
        <dbReference type="ARBA" id="ARBA00022695"/>
    </source>
</evidence>
<evidence type="ECO:0000256" key="14">
    <source>
        <dbReference type="ARBA" id="ARBA00049244"/>
    </source>
</evidence>
<dbReference type="NCBIfam" id="NF004397">
    <property type="entry name" value="PRK05755.1"/>
    <property type="match status" value="1"/>
</dbReference>
<comment type="function">
    <text evidence="17">In addition to polymerase activity, this DNA polymerase exhibits 5'-3' exonuclease activity.</text>
</comment>
<reference evidence="20 21" key="1">
    <citation type="journal article" date="2016" name="Nat. Commun.">
        <title>Thousands of microbial genomes shed light on interconnected biogeochemical processes in an aquifer system.</title>
        <authorList>
            <person name="Anantharaman K."/>
            <person name="Brown C.T."/>
            <person name="Hug L.A."/>
            <person name="Sharon I."/>
            <person name="Castelle C.J."/>
            <person name="Probst A.J."/>
            <person name="Thomas B.C."/>
            <person name="Singh A."/>
            <person name="Wilkins M.J."/>
            <person name="Karaoz U."/>
            <person name="Brodie E.L."/>
            <person name="Williams K.H."/>
            <person name="Hubbard S.S."/>
            <person name="Banfield J.F."/>
        </authorList>
    </citation>
    <scope>NUCLEOTIDE SEQUENCE [LARGE SCALE GENOMIC DNA]</scope>
</reference>
<dbReference type="PANTHER" id="PTHR10133">
    <property type="entry name" value="DNA POLYMERASE I"/>
    <property type="match status" value="1"/>
</dbReference>
<dbReference type="InterPro" id="IPR002298">
    <property type="entry name" value="DNA_polymerase_A"/>
</dbReference>
<dbReference type="Pfam" id="PF00476">
    <property type="entry name" value="DNA_pol_A"/>
    <property type="match status" value="1"/>
</dbReference>
<dbReference type="PANTHER" id="PTHR10133:SF27">
    <property type="entry name" value="DNA POLYMERASE NU"/>
    <property type="match status" value="1"/>
</dbReference>
<evidence type="ECO:0000259" key="19">
    <source>
        <dbReference type="SMART" id="SM00482"/>
    </source>
</evidence>
<dbReference type="Pfam" id="PF22619">
    <property type="entry name" value="DNA_polI_exo1"/>
    <property type="match status" value="1"/>
</dbReference>
<evidence type="ECO:0000256" key="17">
    <source>
        <dbReference type="RuleBase" id="RU004460"/>
    </source>
</evidence>
<keyword evidence="6 17" id="KW-0235">DNA replication</keyword>
<dbReference type="Pfam" id="PF01367">
    <property type="entry name" value="5_3_exonuc"/>
    <property type="match status" value="1"/>
</dbReference>
<evidence type="ECO:0000256" key="4">
    <source>
        <dbReference type="ARBA" id="ARBA00022679"/>
    </source>
</evidence>
<evidence type="ECO:0000256" key="6">
    <source>
        <dbReference type="ARBA" id="ARBA00022705"/>
    </source>
</evidence>
<evidence type="ECO:0000256" key="9">
    <source>
        <dbReference type="ARBA" id="ARBA00022801"/>
    </source>
</evidence>
<dbReference type="SUPFAM" id="SSF53098">
    <property type="entry name" value="Ribonuclease H-like"/>
    <property type="match status" value="1"/>
</dbReference>
<dbReference type="FunFam" id="3.40.50.1010:FF:000001">
    <property type="entry name" value="DNA polymerase I"/>
    <property type="match status" value="1"/>
</dbReference>
<evidence type="ECO:0000259" key="18">
    <source>
        <dbReference type="SMART" id="SM00475"/>
    </source>
</evidence>
<sequence>MSEPKKIILIDGHSLAYRAFYALPPDLVTSSGQMINAVYGFTSMLIKVLEELRPGAVIVAFDKGKAEFRTERFADYKAHRKPMPDGLREQLDMIHAVLGSLGMPVFEQEGYEADDILATLTEKIPEDSEIYIVTSDRDALQLVTDKVKVVANRKGITDIMFYDPEKVKERYGVEPAQIVDYLALKGDSSDNIPGVPGIGEKTAAALIGEYGTLDEVYANLEKVKGAKCRTALEENRDNAYMSRELATMRRDVPIEDGKLGDWELRPWDEREVEKLFASLEFRKLYDRLSNVKPSLFTAGENIQTEVKPFEPLAECIVEDEASLEELRADYRTRGELSIYPHIAGEGFTSGEMVSLSTAVGDKCYYMKADNEDGQKIIEDFISGLAEERTIRINCYRGKDCLVQWAKFATGRPSIDFDVELASYLVNPSGVKHELAALASRYLRVDLEKAESGQLGLLEEEFDESGRDMQKALAVDRIVQPLEAEMNLMDLRCLFEQVEMPLELVLADMEIRGVRLDIELLYSMQRELEDELGGLEKRIFETAGEEFNLNSPQQLAHVLFDVLELPPSKKTKTGYATDISVLTSLRDQHPIADQLLRYRELSKLLNTYLVALPKMVDPTTGRLHASFNQTVTSTGRLSSSNPNLQNIPIRTAMGKMIRKAFLPTSPDGLIICADYSQIELRIMAHLSGDEGLKQAFEDDLDIHAATASEVFGIPLSGINAEYRRRAKAINFGIIYGISPFGLSQQLDIEQAEAEAYIRKYFQKYPGVRSFLDGQVRECSRTGCVCTILGRRREIPELAEGNIRMRRLGERLAFNTPIQGSAADIIKLAMLHIHERMGECKLKSQMILQVHDELVFDAESEEADILVKIVREEMENAFPLDVPLKVDVAMGPTWYDAK</sequence>
<dbReference type="SMART" id="SM00482">
    <property type="entry name" value="POLAc"/>
    <property type="match status" value="1"/>
</dbReference>
<dbReference type="InterPro" id="IPR043502">
    <property type="entry name" value="DNA/RNA_pol_sf"/>
</dbReference>
<evidence type="ECO:0000256" key="13">
    <source>
        <dbReference type="ARBA" id="ARBA00023204"/>
    </source>
</evidence>
<keyword evidence="5 17" id="KW-0548">Nucleotidyltransferase</keyword>
<name>A0A1F2WGP7_9ACTN</name>
<dbReference type="SMART" id="SM00279">
    <property type="entry name" value="HhH2"/>
    <property type="match status" value="1"/>
</dbReference>
<dbReference type="STRING" id="1797197.A2Y75_04410"/>
<dbReference type="FunFam" id="1.10.150.20:FF:000002">
    <property type="entry name" value="DNA polymerase I"/>
    <property type="match status" value="1"/>
</dbReference>
<dbReference type="FunFam" id="1.10.150.20:FF:000003">
    <property type="entry name" value="DNA polymerase I"/>
    <property type="match status" value="1"/>
</dbReference>
<keyword evidence="4 17" id="KW-0808">Transferase</keyword>
<evidence type="ECO:0000256" key="7">
    <source>
        <dbReference type="ARBA" id="ARBA00022722"/>
    </source>
</evidence>
<dbReference type="FunFam" id="1.20.1060.10:FF:000001">
    <property type="entry name" value="DNA polymerase I"/>
    <property type="match status" value="1"/>
</dbReference>
<comment type="caution">
    <text evidence="20">The sequence shown here is derived from an EMBL/GenBank/DDBJ whole genome shotgun (WGS) entry which is preliminary data.</text>
</comment>
<dbReference type="InterPro" id="IPR036279">
    <property type="entry name" value="5-3_exonuclease_C_sf"/>
</dbReference>
<evidence type="ECO:0000256" key="3">
    <source>
        <dbReference type="ARBA" id="ARBA00020311"/>
    </source>
</evidence>
<evidence type="ECO:0000256" key="11">
    <source>
        <dbReference type="ARBA" id="ARBA00022932"/>
    </source>
</evidence>
<dbReference type="Gene3D" id="3.30.70.370">
    <property type="match status" value="1"/>
</dbReference>
<dbReference type="GO" id="GO:0008409">
    <property type="term" value="F:5'-3' exonuclease activity"/>
    <property type="evidence" value="ECO:0007669"/>
    <property type="project" value="UniProtKB-UniRule"/>
</dbReference>
<dbReference type="InterPro" id="IPR012337">
    <property type="entry name" value="RNaseH-like_sf"/>
</dbReference>
<dbReference type="Gene3D" id="1.10.150.20">
    <property type="entry name" value="5' to 3' exonuclease, C-terminal subdomain"/>
    <property type="match status" value="2"/>
</dbReference>
<evidence type="ECO:0000256" key="15">
    <source>
        <dbReference type="ARBA" id="ARBA00053603"/>
    </source>
</evidence>
<keyword evidence="7" id="KW-0540">Nuclease</keyword>
<dbReference type="CDD" id="cd08637">
    <property type="entry name" value="DNA_pol_A_pol_I_C"/>
    <property type="match status" value="1"/>
</dbReference>
<keyword evidence="11 17" id="KW-0239">DNA-directed DNA polymerase</keyword>
<dbReference type="InterPro" id="IPR029060">
    <property type="entry name" value="PIN-like_dom_sf"/>
</dbReference>
<dbReference type="CDD" id="cd09859">
    <property type="entry name" value="PIN_53EXO"/>
    <property type="match status" value="1"/>
</dbReference>
<dbReference type="InterPro" id="IPR054690">
    <property type="entry name" value="DNA_polI_exonuclease"/>
</dbReference>
<dbReference type="InterPro" id="IPR019760">
    <property type="entry name" value="DNA-dir_DNA_pol_A_CS"/>
</dbReference>
<keyword evidence="10 17" id="KW-0269">Exonuclease</keyword>
<dbReference type="InterPro" id="IPR018320">
    <property type="entry name" value="DNA_polymerase_1"/>
</dbReference>
<comment type="catalytic activity">
    <reaction evidence="14 17">
        <text>DNA(n) + a 2'-deoxyribonucleoside 5'-triphosphate = DNA(n+1) + diphosphate</text>
        <dbReference type="Rhea" id="RHEA:22508"/>
        <dbReference type="Rhea" id="RHEA-COMP:17339"/>
        <dbReference type="Rhea" id="RHEA-COMP:17340"/>
        <dbReference type="ChEBI" id="CHEBI:33019"/>
        <dbReference type="ChEBI" id="CHEBI:61560"/>
        <dbReference type="ChEBI" id="CHEBI:173112"/>
        <dbReference type="EC" id="2.7.7.7"/>
    </reaction>
</comment>
<keyword evidence="9 17" id="KW-0378">Hydrolase</keyword>
<dbReference type="InterPro" id="IPR001098">
    <property type="entry name" value="DNA-dir_DNA_pol_A_palm_dom"/>
</dbReference>
<evidence type="ECO:0000256" key="8">
    <source>
        <dbReference type="ARBA" id="ARBA00022763"/>
    </source>
</evidence>
<dbReference type="SMART" id="SM00475">
    <property type="entry name" value="53EXOc"/>
    <property type="match status" value="1"/>
</dbReference>
<dbReference type="InterPro" id="IPR036397">
    <property type="entry name" value="RNaseH_sf"/>
</dbReference>
<dbReference type="GO" id="GO:0003887">
    <property type="term" value="F:DNA-directed DNA polymerase activity"/>
    <property type="evidence" value="ECO:0007669"/>
    <property type="project" value="UniProtKB-UniRule"/>
</dbReference>